<dbReference type="Proteomes" id="UP000014018">
    <property type="component" value="Unassembled WGS sequence"/>
</dbReference>
<organism evidence="1 2">
    <name type="scientific">Bacillus cereus VD133</name>
    <dbReference type="NCBI Taxonomy" id="1053233"/>
    <lineage>
        <taxon>Bacteria</taxon>
        <taxon>Bacillati</taxon>
        <taxon>Bacillota</taxon>
        <taxon>Bacilli</taxon>
        <taxon>Bacillales</taxon>
        <taxon>Bacillaceae</taxon>
        <taxon>Bacillus</taxon>
        <taxon>Bacillus cereus group</taxon>
    </lineage>
</organism>
<accession>A0A9W5V4Y4</accession>
<proteinExistence type="predicted"/>
<gene>
    <name evidence="1" type="ORF">IIU_00495</name>
</gene>
<dbReference type="AlphaFoldDB" id="A0A9W5V4Y4"/>
<comment type="caution">
    <text evidence="1">The sequence shown here is derived from an EMBL/GenBank/DDBJ whole genome shotgun (WGS) entry which is preliminary data.</text>
</comment>
<dbReference type="RefSeq" id="WP_000011709.1">
    <property type="nucleotide sequence ID" value="NZ_KB976173.1"/>
</dbReference>
<protein>
    <submittedName>
        <fullName evidence="1">Uncharacterized protein</fullName>
    </submittedName>
</protein>
<evidence type="ECO:0000313" key="2">
    <source>
        <dbReference type="Proteomes" id="UP000014018"/>
    </source>
</evidence>
<reference evidence="1 2" key="1">
    <citation type="submission" date="2012-12" db="EMBL/GenBank/DDBJ databases">
        <title>The Genome Sequence of Bacillus cereus VD133.</title>
        <authorList>
            <consortium name="The Broad Institute Genome Sequencing Platform"/>
            <consortium name="The Broad Institute Genome Sequencing Center for Infectious Disease"/>
            <person name="Feldgarden M."/>
            <person name="Van der Auwera G.A."/>
            <person name="Mahillon J."/>
            <person name="Duprez V."/>
            <person name="Timmery S."/>
            <person name="Mattelet C."/>
            <person name="Dierick K."/>
            <person name="Sun M."/>
            <person name="Yu Z."/>
            <person name="Zhu L."/>
            <person name="Hu X."/>
            <person name="Shank E.B."/>
            <person name="Swiecicka I."/>
            <person name="Hansen B.M."/>
            <person name="Andrup L."/>
            <person name="Walker B."/>
            <person name="Young S.K."/>
            <person name="Zeng Q."/>
            <person name="Gargeya S."/>
            <person name="Fitzgerald M."/>
            <person name="Haas B."/>
            <person name="Abouelleil A."/>
            <person name="Alvarado L."/>
            <person name="Arachchi H.M."/>
            <person name="Berlin A.M."/>
            <person name="Chapman S.B."/>
            <person name="Dewar J."/>
            <person name="Goldberg J."/>
            <person name="Griggs A."/>
            <person name="Gujja S."/>
            <person name="Hansen M."/>
            <person name="Howarth C."/>
            <person name="Imamovic A."/>
            <person name="Larimer J."/>
            <person name="McCowan C."/>
            <person name="Murphy C."/>
            <person name="Neiman D."/>
            <person name="Pearson M."/>
            <person name="Priest M."/>
            <person name="Roberts A."/>
            <person name="Saif S."/>
            <person name="Shea T."/>
            <person name="Sisk P."/>
            <person name="Sykes S."/>
            <person name="Wortman J."/>
            <person name="Nusbaum C."/>
            <person name="Birren B."/>
        </authorList>
    </citation>
    <scope>NUCLEOTIDE SEQUENCE [LARGE SCALE GENOMIC DNA]</scope>
    <source>
        <strain evidence="1 2">VD133</strain>
    </source>
</reference>
<name>A0A9W5V4Y4_BACCE</name>
<evidence type="ECO:0000313" key="1">
    <source>
        <dbReference type="EMBL" id="EOO41479.1"/>
    </source>
</evidence>
<sequence length="54" mass="6237">MSFYKEEIKGDKLIISDESIDILMDAFQNKGEEMPKNISWNFIATVLLAGSYYE</sequence>
<dbReference type="EMBL" id="AHFB01000003">
    <property type="protein sequence ID" value="EOO41479.1"/>
    <property type="molecule type" value="Genomic_DNA"/>
</dbReference>